<comment type="caution">
    <text evidence="1">The sequence shown here is derived from an EMBL/GenBank/DDBJ whole genome shotgun (WGS) entry which is preliminary data.</text>
</comment>
<dbReference type="Proteomes" id="UP000245489">
    <property type="component" value="Unassembled WGS sequence"/>
</dbReference>
<dbReference type="Pfam" id="PF15428">
    <property type="entry name" value="Imm26"/>
    <property type="match status" value="1"/>
</dbReference>
<dbReference type="OrthoDB" id="940593at2"/>
<gene>
    <name evidence="1" type="ORF">LV89_03260</name>
</gene>
<reference evidence="1 2" key="1">
    <citation type="submission" date="2018-05" db="EMBL/GenBank/DDBJ databases">
        <title>Genomic Encyclopedia of Archaeal and Bacterial Type Strains, Phase II (KMG-II): from individual species to whole genera.</title>
        <authorList>
            <person name="Goeker M."/>
        </authorList>
    </citation>
    <scope>NUCLEOTIDE SEQUENCE [LARGE SCALE GENOMIC DNA]</scope>
    <source>
        <strain evidence="1 2">DSM 22214</strain>
    </source>
</reference>
<dbReference type="RefSeq" id="WP_109743953.1">
    <property type="nucleotide sequence ID" value="NZ_QGGO01000018.1"/>
</dbReference>
<protein>
    <recommendedName>
        <fullName evidence="3">Immunity protein 26 of polymorphic toxin system</fullName>
    </recommendedName>
</protein>
<organism evidence="1 2">
    <name type="scientific">Arcicella aurantiaca</name>
    <dbReference type="NCBI Taxonomy" id="591202"/>
    <lineage>
        <taxon>Bacteria</taxon>
        <taxon>Pseudomonadati</taxon>
        <taxon>Bacteroidota</taxon>
        <taxon>Cytophagia</taxon>
        <taxon>Cytophagales</taxon>
        <taxon>Flectobacillaceae</taxon>
        <taxon>Arcicella</taxon>
    </lineage>
</organism>
<evidence type="ECO:0008006" key="3">
    <source>
        <dbReference type="Google" id="ProtNLM"/>
    </source>
</evidence>
<evidence type="ECO:0000313" key="2">
    <source>
        <dbReference type="Proteomes" id="UP000245489"/>
    </source>
</evidence>
<proteinExistence type="predicted"/>
<evidence type="ECO:0000313" key="1">
    <source>
        <dbReference type="EMBL" id="PWK22992.1"/>
    </source>
</evidence>
<sequence length="218" mass="25790">MENTTFELREIIDSHHGMVWELPMTQDLGFAYVQTISMSSFSQLGTLVKILNYRSNEPFKGKSIDFFKQFDFLTSPILGINPPSQRGDNKWKKIGYLPLLEEDLISPEFKSEFIKIEGKNPNEFTWYVFYGISASNTLEEQFTYEQVKHLSFFGFTNLRFMRHRITMEWMKYLDMNYDNYETIDSPSYINIEDQKYFVKCGVNYSEVDKSIRGRAIRV</sequence>
<dbReference type="EMBL" id="QGGO01000018">
    <property type="protein sequence ID" value="PWK22992.1"/>
    <property type="molecule type" value="Genomic_DNA"/>
</dbReference>
<dbReference type="InterPro" id="IPR029278">
    <property type="entry name" value="Imm26"/>
</dbReference>
<dbReference type="AlphaFoldDB" id="A0A316E0B7"/>
<accession>A0A316E0B7</accession>
<keyword evidence="2" id="KW-1185">Reference proteome</keyword>
<name>A0A316E0B7_9BACT</name>